<proteinExistence type="predicted"/>
<evidence type="ECO:0000259" key="4">
    <source>
        <dbReference type="PROSITE" id="PS50932"/>
    </source>
</evidence>
<name>A0A7W9JKD8_9MICC</name>
<keyword evidence="6" id="KW-1185">Reference proteome</keyword>
<dbReference type="SMART" id="SM00354">
    <property type="entry name" value="HTH_LACI"/>
    <property type="match status" value="1"/>
</dbReference>
<comment type="caution">
    <text evidence="5">The sequence shown here is derived from an EMBL/GenBank/DDBJ whole genome shotgun (WGS) entry which is preliminary data.</text>
</comment>
<keyword evidence="1" id="KW-0805">Transcription regulation</keyword>
<dbReference type="AlphaFoldDB" id="A0A7W9JKD8"/>
<dbReference type="PANTHER" id="PTHR30146:SF138">
    <property type="entry name" value="TRANSCRIPTIONAL REGULATORY PROTEIN"/>
    <property type="match status" value="1"/>
</dbReference>
<dbReference type="SUPFAM" id="SSF47413">
    <property type="entry name" value="lambda repressor-like DNA-binding domains"/>
    <property type="match status" value="1"/>
</dbReference>
<dbReference type="EMBL" id="JACHMW010000001">
    <property type="protein sequence ID" value="MBB5849486.1"/>
    <property type="molecule type" value="Genomic_DNA"/>
</dbReference>
<sequence length="339" mass="36257">MVGIKDVARMAGVSAATASRALTGSGPVAPSTRARIQEAVAALGYVPDAAASSLASGRTRNIGLVTPSVHRWFFAAVLEGAADELVRRRYDLTLYDVGQDHDRRSAVLTDLLPRRRLDALVTLSFRLSPFELDGLARLGRPVVVVGGRLPSGEALPEWFTAVQVDDARAARMATGHLIELGHRQIAYMGRVADDIEFQVSTERTRGFLDALAAAGLRTPADWMLPADFTMGDAYHRARALLADPERRPTAVLCISDEMAMGTLLAAQSLGLRVPEDVSVMGLDGHPDAARLGISTVDQTPVDQGRRAVRLALGALDGTPHPPRILHHLALQPRASTAPP</sequence>
<evidence type="ECO:0000313" key="6">
    <source>
        <dbReference type="Proteomes" id="UP000567246"/>
    </source>
</evidence>
<dbReference type="InterPro" id="IPR010982">
    <property type="entry name" value="Lambda_DNA-bd_dom_sf"/>
</dbReference>
<dbReference type="Pfam" id="PF00356">
    <property type="entry name" value="LacI"/>
    <property type="match status" value="1"/>
</dbReference>
<evidence type="ECO:0000256" key="2">
    <source>
        <dbReference type="ARBA" id="ARBA00023125"/>
    </source>
</evidence>
<keyword evidence="2 5" id="KW-0238">DNA-binding</keyword>
<gene>
    <name evidence="5" type="ORF">HDA33_002050</name>
</gene>
<accession>A0A7W9JKD8</accession>
<dbReference type="RefSeq" id="WP_184173072.1">
    <property type="nucleotide sequence ID" value="NZ_BAABAG010000012.1"/>
</dbReference>
<evidence type="ECO:0000256" key="1">
    <source>
        <dbReference type="ARBA" id="ARBA00023015"/>
    </source>
</evidence>
<feature type="domain" description="HTH lacI-type" evidence="4">
    <location>
        <begin position="2"/>
        <end position="56"/>
    </location>
</feature>
<dbReference type="Gene3D" id="1.10.260.40">
    <property type="entry name" value="lambda repressor-like DNA-binding domains"/>
    <property type="match status" value="1"/>
</dbReference>
<dbReference type="PROSITE" id="PS50932">
    <property type="entry name" value="HTH_LACI_2"/>
    <property type="match status" value="1"/>
</dbReference>
<dbReference type="CDD" id="cd01392">
    <property type="entry name" value="HTH_LacI"/>
    <property type="match status" value="1"/>
</dbReference>
<dbReference type="InterPro" id="IPR046335">
    <property type="entry name" value="LacI/GalR-like_sensor"/>
</dbReference>
<dbReference type="Pfam" id="PF13377">
    <property type="entry name" value="Peripla_BP_3"/>
    <property type="match status" value="1"/>
</dbReference>
<dbReference type="PANTHER" id="PTHR30146">
    <property type="entry name" value="LACI-RELATED TRANSCRIPTIONAL REPRESSOR"/>
    <property type="match status" value="1"/>
</dbReference>
<keyword evidence="3" id="KW-0804">Transcription</keyword>
<dbReference type="PROSITE" id="PS00356">
    <property type="entry name" value="HTH_LACI_1"/>
    <property type="match status" value="1"/>
</dbReference>
<protein>
    <submittedName>
        <fullName evidence="5">DNA-binding LacI/PurR family transcriptional regulator</fullName>
    </submittedName>
</protein>
<evidence type="ECO:0000256" key="3">
    <source>
        <dbReference type="ARBA" id="ARBA00023163"/>
    </source>
</evidence>
<dbReference type="CDD" id="cd06267">
    <property type="entry name" value="PBP1_LacI_sugar_binding-like"/>
    <property type="match status" value="1"/>
</dbReference>
<dbReference type="InterPro" id="IPR000843">
    <property type="entry name" value="HTH_LacI"/>
</dbReference>
<dbReference type="SUPFAM" id="SSF53822">
    <property type="entry name" value="Periplasmic binding protein-like I"/>
    <property type="match status" value="1"/>
</dbReference>
<dbReference type="Proteomes" id="UP000567246">
    <property type="component" value="Unassembled WGS sequence"/>
</dbReference>
<reference evidence="5 6" key="1">
    <citation type="submission" date="2020-08" db="EMBL/GenBank/DDBJ databases">
        <title>Sequencing the genomes of 1000 actinobacteria strains.</title>
        <authorList>
            <person name="Klenk H.-P."/>
        </authorList>
    </citation>
    <scope>NUCLEOTIDE SEQUENCE [LARGE SCALE GENOMIC DNA]</scope>
    <source>
        <strain evidence="5 6">DSM 17945</strain>
    </source>
</reference>
<organism evidence="5 6">
    <name type="scientific">Micrococcus endophyticus</name>
    <dbReference type="NCBI Taxonomy" id="455343"/>
    <lineage>
        <taxon>Bacteria</taxon>
        <taxon>Bacillati</taxon>
        <taxon>Actinomycetota</taxon>
        <taxon>Actinomycetes</taxon>
        <taxon>Micrococcales</taxon>
        <taxon>Micrococcaceae</taxon>
        <taxon>Micrococcus</taxon>
    </lineage>
</organism>
<dbReference type="Gene3D" id="3.40.50.2300">
    <property type="match status" value="2"/>
</dbReference>
<dbReference type="InterPro" id="IPR028082">
    <property type="entry name" value="Peripla_BP_I"/>
</dbReference>
<dbReference type="GO" id="GO:0000976">
    <property type="term" value="F:transcription cis-regulatory region binding"/>
    <property type="evidence" value="ECO:0007669"/>
    <property type="project" value="TreeGrafter"/>
</dbReference>
<dbReference type="GO" id="GO:0003700">
    <property type="term" value="F:DNA-binding transcription factor activity"/>
    <property type="evidence" value="ECO:0007669"/>
    <property type="project" value="TreeGrafter"/>
</dbReference>
<evidence type="ECO:0000313" key="5">
    <source>
        <dbReference type="EMBL" id="MBB5849486.1"/>
    </source>
</evidence>